<feature type="transmembrane region" description="Helical" evidence="5">
    <location>
        <begin position="342"/>
        <end position="362"/>
    </location>
</feature>
<dbReference type="GO" id="GO:0022857">
    <property type="term" value="F:transmembrane transporter activity"/>
    <property type="evidence" value="ECO:0007669"/>
    <property type="project" value="InterPro"/>
</dbReference>
<dbReference type="PANTHER" id="PTHR48021:SF68">
    <property type="entry name" value="MAJOR FACILITATOR SUPERFAMILY (MFS) PROFILE DOMAIN-CONTAINING PROTEIN"/>
    <property type="match status" value="1"/>
</dbReference>
<feature type="transmembrane region" description="Helical" evidence="5">
    <location>
        <begin position="374"/>
        <end position="398"/>
    </location>
</feature>
<evidence type="ECO:0000256" key="4">
    <source>
        <dbReference type="ARBA" id="ARBA00023136"/>
    </source>
</evidence>
<keyword evidence="2 5" id="KW-0812">Transmembrane</keyword>
<dbReference type="Gene3D" id="1.20.1250.20">
    <property type="entry name" value="MFS general substrate transporter like domains"/>
    <property type="match status" value="1"/>
</dbReference>
<dbReference type="InterPro" id="IPR050549">
    <property type="entry name" value="MFS_Trehalose_Transporter"/>
</dbReference>
<gene>
    <name evidence="7" type="ORF">CINC_LOCUS6909</name>
</gene>
<keyword evidence="4 5" id="KW-0472">Membrane</keyword>
<comment type="subcellular location">
    <subcellularLocation>
        <location evidence="1">Membrane</location>
        <topology evidence="1">Multi-pass membrane protein</topology>
    </subcellularLocation>
</comment>
<reference evidence="7" key="1">
    <citation type="submission" date="2021-12" db="EMBL/GenBank/DDBJ databases">
        <authorList>
            <person name="King R."/>
        </authorList>
    </citation>
    <scope>NUCLEOTIDE SEQUENCE</scope>
</reference>
<dbReference type="InterPro" id="IPR005829">
    <property type="entry name" value="Sugar_transporter_CS"/>
</dbReference>
<sequence>MEAVETSSQNRKAQWKERKHFMRQILISSGGWSTYFIMGISFGAPTVFIPQIRNEANSTAAVSEETASWIPAILVYSGLPWAFILPILMKYIGRKYSFGFVSFSNLISFILFYFSTTVNHILISEVINGINTGSHFTVSVMIITEYASPKHRGFFLTMKSATLFWGIFLSNAVGTFFHWRNIGLVGILVSVYSLFIFFLMPESPFWLASKQRYDQSSLSHRWVLGKDKESEAALEKLINYQLSVHSNKKPKDFELKTFLAYYLNVVSSKQFYMPLTLSFFIQCLYVFSGKVVFAVYAIDIISKITAGSKMSPYTAMLILDGVTVFCMYVGCGIVKLFTRRKLLISTSLTGISFLLAMSLYAFLIKLSVIEENNYLALTMLIGYSISICIGPVILTQTIVGELVPIENRGLASCCIDVSLKILLGTVVKISPLIFKAAGTHGAFLFYGVSTSIFLVLLYKFLPETKDRTLQEIAELMKGKKHNTVSQEETAFVPDAKE</sequence>
<feature type="domain" description="Major facilitator superfamily (MFS) profile" evidence="6">
    <location>
        <begin position="27"/>
        <end position="465"/>
    </location>
</feature>
<dbReference type="SUPFAM" id="SSF103473">
    <property type="entry name" value="MFS general substrate transporter"/>
    <property type="match status" value="1"/>
</dbReference>
<evidence type="ECO:0000256" key="3">
    <source>
        <dbReference type="ARBA" id="ARBA00022989"/>
    </source>
</evidence>
<dbReference type="AlphaFoldDB" id="A0A9P0BNM5"/>
<feature type="transmembrane region" description="Helical" evidence="5">
    <location>
        <begin position="182"/>
        <end position="200"/>
    </location>
</feature>
<feature type="transmembrane region" description="Helical" evidence="5">
    <location>
        <begin position="310"/>
        <end position="330"/>
    </location>
</feature>
<protein>
    <recommendedName>
        <fullName evidence="6">Major facilitator superfamily (MFS) profile domain-containing protein</fullName>
    </recommendedName>
</protein>
<dbReference type="GO" id="GO:0016020">
    <property type="term" value="C:membrane"/>
    <property type="evidence" value="ECO:0007669"/>
    <property type="project" value="UniProtKB-SubCell"/>
</dbReference>
<keyword evidence="8" id="KW-1185">Reference proteome</keyword>
<dbReference type="InterPro" id="IPR005828">
    <property type="entry name" value="MFS_sugar_transport-like"/>
</dbReference>
<dbReference type="PANTHER" id="PTHR48021">
    <property type="match status" value="1"/>
</dbReference>
<evidence type="ECO:0000313" key="8">
    <source>
        <dbReference type="Proteomes" id="UP001154114"/>
    </source>
</evidence>
<dbReference type="PROSITE" id="PS50850">
    <property type="entry name" value="MFS"/>
    <property type="match status" value="1"/>
</dbReference>
<feature type="transmembrane region" description="Helical" evidence="5">
    <location>
        <begin position="277"/>
        <end position="298"/>
    </location>
</feature>
<dbReference type="EMBL" id="LR824024">
    <property type="protein sequence ID" value="CAH0595540.1"/>
    <property type="molecule type" value="Genomic_DNA"/>
</dbReference>
<accession>A0A9P0BNM5</accession>
<evidence type="ECO:0000259" key="6">
    <source>
        <dbReference type="PROSITE" id="PS50850"/>
    </source>
</evidence>
<feature type="transmembrane region" description="Helical" evidence="5">
    <location>
        <begin position="69"/>
        <end position="89"/>
    </location>
</feature>
<organism evidence="7 8">
    <name type="scientific">Chrysodeixis includens</name>
    <name type="common">Soybean looper</name>
    <name type="synonym">Pseudoplusia includens</name>
    <dbReference type="NCBI Taxonomy" id="689277"/>
    <lineage>
        <taxon>Eukaryota</taxon>
        <taxon>Metazoa</taxon>
        <taxon>Ecdysozoa</taxon>
        <taxon>Arthropoda</taxon>
        <taxon>Hexapoda</taxon>
        <taxon>Insecta</taxon>
        <taxon>Pterygota</taxon>
        <taxon>Neoptera</taxon>
        <taxon>Endopterygota</taxon>
        <taxon>Lepidoptera</taxon>
        <taxon>Glossata</taxon>
        <taxon>Ditrysia</taxon>
        <taxon>Noctuoidea</taxon>
        <taxon>Noctuidae</taxon>
        <taxon>Plusiinae</taxon>
        <taxon>Chrysodeixis</taxon>
    </lineage>
</organism>
<dbReference type="OrthoDB" id="5290825at2759"/>
<dbReference type="Pfam" id="PF00083">
    <property type="entry name" value="Sugar_tr"/>
    <property type="match status" value="1"/>
</dbReference>
<dbReference type="PROSITE" id="PS00217">
    <property type="entry name" value="SUGAR_TRANSPORT_2"/>
    <property type="match status" value="1"/>
</dbReference>
<dbReference type="InterPro" id="IPR020846">
    <property type="entry name" value="MFS_dom"/>
</dbReference>
<feature type="transmembrane region" description="Helical" evidence="5">
    <location>
        <begin position="440"/>
        <end position="461"/>
    </location>
</feature>
<evidence type="ECO:0000256" key="1">
    <source>
        <dbReference type="ARBA" id="ARBA00004141"/>
    </source>
</evidence>
<evidence type="ECO:0000256" key="5">
    <source>
        <dbReference type="SAM" id="Phobius"/>
    </source>
</evidence>
<feature type="transmembrane region" description="Helical" evidence="5">
    <location>
        <begin position="155"/>
        <end position="176"/>
    </location>
</feature>
<evidence type="ECO:0000313" key="7">
    <source>
        <dbReference type="EMBL" id="CAH0595540.1"/>
    </source>
</evidence>
<evidence type="ECO:0000256" key="2">
    <source>
        <dbReference type="ARBA" id="ARBA00022692"/>
    </source>
</evidence>
<dbReference type="Proteomes" id="UP001154114">
    <property type="component" value="Chromosome 21"/>
</dbReference>
<keyword evidence="3 5" id="KW-1133">Transmembrane helix</keyword>
<feature type="transmembrane region" description="Helical" evidence="5">
    <location>
        <begin position="25"/>
        <end position="49"/>
    </location>
</feature>
<proteinExistence type="predicted"/>
<name>A0A9P0BNM5_CHRIL</name>
<dbReference type="InterPro" id="IPR036259">
    <property type="entry name" value="MFS_trans_sf"/>
</dbReference>
<feature type="transmembrane region" description="Helical" evidence="5">
    <location>
        <begin position="96"/>
        <end position="115"/>
    </location>
</feature>